<sequence>MFLSRGESAYITARPHTGFVTFVPRRQNNSMLQSGAVTFSPVSPHGKLGSCFPCYEAPLPNLYFKPLIARYWSAPGRLFGRSHSHPLSNGGCGPCFRV</sequence>
<dbReference type="HOGENOM" id="CLU_2333923_0_0_1"/>
<accession>A0A0C9WIB8</accession>
<keyword evidence="2" id="KW-1185">Reference proteome</keyword>
<reference evidence="2" key="2">
    <citation type="submission" date="2015-01" db="EMBL/GenBank/DDBJ databases">
        <title>Evolutionary Origins and Diversification of the Mycorrhizal Mutualists.</title>
        <authorList>
            <consortium name="DOE Joint Genome Institute"/>
            <consortium name="Mycorrhizal Genomics Consortium"/>
            <person name="Kohler A."/>
            <person name="Kuo A."/>
            <person name="Nagy L.G."/>
            <person name="Floudas D."/>
            <person name="Copeland A."/>
            <person name="Barry K.W."/>
            <person name="Cichocki N."/>
            <person name="Veneault-Fourrey C."/>
            <person name="LaButti K."/>
            <person name="Lindquist E.A."/>
            <person name="Lipzen A."/>
            <person name="Lundell T."/>
            <person name="Morin E."/>
            <person name="Murat C."/>
            <person name="Riley R."/>
            <person name="Ohm R."/>
            <person name="Sun H."/>
            <person name="Tunlid A."/>
            <person name="Henrissat B."/>
            <person name="Grigoriev I.V."/>
            <person name="Hibbett D.S."/>
            <person name="Martin F."/>
        </authorList>
    </citation>
    <scope>NUCLEOTIDE SEQUENCE [LARGE SCALE GENOMIC DNA]</scope>
    <source>
        <strain evidence="2">LaAM-08-1</strain>
    </source>
</reference>
<dbReference type="Proteomes" id="UP000054477">
    <property type="component" value="Unassembled WGS sequence"/>
</dbReference>
<evidence type="ECO:0000313" key="2">
    <source>
        <dbReference type="Proteomes" id="UP000054477"/>
    </source>
</evidence>
<dbReference type="EMBL" id="KN838893">
    <property type="protein sequence ID" value="KIJ92669.1"/>
    <property type="molecule type" value="Genomic_DNA"/>
</dbReference>
<dbReference type="AlphaFoldDB" id="A0A0C9WIB8"/>
<protein>
    <submittedName>
        <fullName evidence="1">Unplaced genomic scaffold K443scaffold_358, whole genome shotgun sequence</fullName>
    </submittedName>
</protein>
<proteinExistence type="predicted"/>
<gene>
    <name evidence="1" type="ORF">K443DRAFT_423110</name>
</gene>
<organism evidence="1 2">
    <name type="scientific">Laccaria amethystina LaAM-08-1</name>
    <dbReference type="NCBI Taxonomy" id="1095629"/>
    <lineage>
        <taxon>Eukaryota</taxon>
        <taxon>Fungi</taxon>
        <taxon>Dikarya</taxon>
        <taxon>Basidiomycota</taxon>
        <taxon>Agaricomycotina</taxon>
        <taxon>Agaricomycetes</taxon>
        <taxon>Agaricomycetidae</taxon>
        <taxon>Agaricales</taxon>
        <taxon>Agaricineae</taxon>
        <taxon>Hydnangiaceae</taxon>
        <taxon>Laccaria</taxon>
    </lineage>
</organism>
<reference evidence="1 2" key="1">
    <citation type="submission" date="2014-04" db="EMBL/GenBank/DDBJ databases">
        <authorList>
            <consortium name="DOE Joint Genome Institute"/>
            <person name="Kuo A."/>
            <person name="Kohler A."/>
            <person name="Nagy L.G."/>
            <person name="Floudas D."/>
            <person name="Copeland A."/>
            <person name="Barry K.W."/>
            <person name="Cichocki N."/>
            <person name="Veneault-Fourrey C."/>
            <person name="LaButti K."/>
            <person name="Lindquist E.A."/>
            <person name="Lipzen A."/>
            <person name="Lundell T."/>
            <person name="Morin E."/>
            <person name="Murat C."/>
            <person name="Sun H."/>
            <person name="Tunlid A."/>
            <person name="Henrissat B."/>
            <person name="Grigoriev I.V."/>
            <person name="Hibbett D.S."/>
            <person name="Martin F."/>
            <person name="Nordberg H.P."/>
            <person name="Cantor M.N."/>
            <person name="Hua S.X."/>
        </authorList>
    </citation>
    <scope>NUCLEOTIDE SEQUENCE [LARGE SCALE GENOMIC DNA]</scope>
    <source>
        <strain evidence="1 2">LaAM-08-1</strain>
    </source>
</reference>
<evidence type="ECO:0000313" key="1">
    <source>
        <dbReference type="EMBL" id="KIJ92669.1"/>
    </source>
</evidence>
<name>A0A0C9WIB8_9AGAR</name>